<gene>
    <name evidence="1" type="ORF">VJ786_16190</name>
</gene>
<evidence type="ECO:0000313" key="1">
    <source>
        <dbReference type="EMBL" id="MEI5986446.1"/>
    </source>
</evidence>
<accession>A0ABU8I9M6</accession>
<organism evidence="1 2">
    <name type="scientific">Sphingobacterium tenebrionis</name>
    <dbReference type="NCBI Taxonomy" id="3111775"/>
    <lineage>
        <taxon>Bacteria</taxon>
        <taxon>Pseudomonadati</taxon>
        <taxon>Bacteroidota</taxon>
        <taxon>Sphingobacteriia</taxon>
        <taxon>Sphingobacteriales</taxon>
        <taxon>Sphingobacteriaceae</taxon>
        <taxon>Sphingobacterium</taxon>
    </lineage>
</organism>
<comment type="caution">
    <text evidence="1">The sequence shown here is derived from an EMBL/GenBank/DDBJ whole genome shotgun (WGS) entry which is preliminary data.</text>
</comment>
<protein>
    <recommendedName>
        <fullName evidence="3">Lipoprotein</fullName>
    </recommendedName>
</protein>
<dbReference type="PROSITE" id="PS51257">
    <property type="entry name" value="PROKAR_LIPOPROTEIN"/>
    <property type="match status" value="1"/>
</dbReference>
<name>A0ABU8I9M6_9SPHI</name>
<sequence>MKKLMIFGALAVGALASCVNQKKNTEDTSSADGQVTADSNFVKVEFVGTSKNEIKNNQGKATLYAIPEHLADAAATEITSTTFEASTFPFTVNFHLPNNHKAMIQPAVKESDVIKYYVDLDWDSDGNGTVDSADVAIDFDKEFPNVDIKGEVTKVNIK</sequence>
<evidence type="ECO:0008006" key="3">
    <source>
        <dbReference type="Google" id="ProtNLM"/>
    </source>
</evidence>
<proteinExistence type="predicted"/>
<dbReference type="RefSeq" id="WP_099367394.1">
    <property type="nucleotide sequence ID" value="NZ_JAYLLN010000062.1"/>
</dbReference>
<reference evidence="1 2" key="1">
    <citation type="submission" date="2024-01" db="EMBL/GenBank/DDBJ databases">
        <title>Sphingobacterium tenebrionis sp. nov., a novel endophyte isolated from tenebrio molitor intestines.</title>
        <authorList>
            <person name="Zhang C."/>
        </authorList>
    </citation>
    <scope>NUCLEOTIDE SEQUENCE [LARGE SCALE GENOMIC DNA]</scope>
    <source>
        <strain evidence="1 2">PU5-4</strain>
    </source>
</reference>
<keyword evidence="2" id="KW-1185">Reference proteome</keyword>
<dbReference type="Proteomes" id="UP001363035">
    <property type="component" value="Unassembled WGS sequence"/>
</dbReference>
<dbReference type="EMBL" id="JAYLLN010000062">
    <property type="protein sequence ID" value="MEI5986446.1"/>
    <property type="molecule type" value="Genomic_DNA"/>
</dbReference>
<evidence type="ECO:0000313" key="2">
    <source>
        <dbReference type="Proteomes" id="UP001363035"/>
    </source>
</evidence>